<dbReference type="EMBL" id="NWBP01000033">
    <property type="protein sequence ID" value="PCC81998.1"/>
    <property type="molecule type" value="Genomic_DNA"/>
</dbReference>
<dbReference type="Proteomes" id="UP000218690">
    <property type="component" value="Unassembled WGS sequence"/>
</dbReference>
<keyword evidence="1" id="KW-0812">Transmembrane</keyword>
<reference evidence="2 3" key="1">
    <citation type="submission" date="2017-09" db="EMBL/GenBank/DDBJ databases">
        <title>Draft Genome Sequence of Corynebacterium accolens AH4003.</title>
        <authorList>
            <person name="Chen Y."/>
            <person name="Oosthuysen W.F."/>
            <person name="Kelley S."/>
            <person name="Horswill A."/>
        </authorList>
    </citation>
    <scope>NUCLEOTIDE SEQUENCE [LARGE SCALE GENOMIC DNA]</scope>
    <source>
        <strain evidence="2 3">AH4003</strain>
    </source>
</reference>
<organism evidence="2 3">
    <name type="scientific">Corynebacterium accolens</name>
    <dbReference type="NCBI Taxonomy" id="38284"/>
    <lineage>
        <taxon>Bacteria</taxon>
        <taxon>Bacillati</taxon>
        <taxon>Actinomycetota</taxon>
        <taxon>Actinomycetes</taxon>
        <taxon>Mycobacteriales</taxon>
        <taxon>Corynebacteriaceae</taxon>
        <taxon>Corynebacterium</taxon>
    </lineage>
</organism>
<keyword evidence="1" id="KW-1133">Transmembrane helix</keyword>
<protein>
    <submittedName>
        <fullName evidence="2">Uncharacterized protein</fullName>
    </submittedName>
</protein>
<evidence type="ECO:0000256" key="1">
    <source>
        <dbReference type="SAM" id="Phobius"/>
    </source>
</evidence>
<name>A0A2A4AIU1_9CORY</name>
<comment type="caution">
    <text evidence="2">The sequence shown here is derived from an EMBL/GenBank/DDBJ whole genome shotgun (WGS) entry which is preliminary data.</text>
</comment>
<keyword evidence="1" id="KW-0472">Membrane</keyword>
<evidence type="ECO:0000313" key="2">
    <source>
        <dbReference type="EMBL" id="PCC81998.1"/>
    </source>
</evidence>
<gene>
    <name evidence="2" type="ORF">COM45_09790</name>
</gene>
<feature type="transmembrane region" description="Helical" evidence="1">
    <location>
        <begin position="91"/>
        <end position="110"/>
    </location>
</feature>
<proteinExistence type="predicted"/>
<sequence length="131" mass="13812">MAIALNTASTHVTSTNARRAYRARVVPAASVWDADVYDVRRAGVATTRHDVRTLSVDNRTYGAPIRRCANAEAAGHGEPEYSRAQSNRANYLLGAVFGAAVFVGTVFGGLTADTGAVHTENAQVVQAGVTH</sequence>
<accession>A0A2A4AIU1</accession>
<dbReference type="AlphaFoldDB" id="A0A2A4AIU1"/>
<evidence type="ECO:0000313" key="3">
    <source>
        <dbReference type="Proteomes" id="UP000218690"/>
    </source>
</evidence>